<accession>A0A4P7NUX7</accession>
<evidence type="ECO:0000256" key="1">
    <source>
        <dbReference type="SAM" id="MobiDB-lite"/>
    </source>
</evidence>
<protein>
    <recommendedName>
        <fullName evidence="5">WSC domain-containing protein</fullName>
    </recommendedName>
</protein>
<evidence type="ECO:0008006" key="5">
    <source>
        <dbReference type="Google" id="ProtNLM"/>
    </source>
</evidence>
<name>A0A4P7NUX7_PYROR</name>
<keyword evidence="2" id="KW-0732">Signal</keyword>
<feature type="chain" id="PRO_5020354764" description="WSC domain-containing protein" evidence="2">
    <location>
        <begin position="21"/>
        <end position="126"/>
    </location>
</feature>
<proteinExistence type="predicted"/>
<evidence type="ECO:0000313" key="4">
    <source>
        <dbReference type="Proteomes" id="UP000294847"/>
    </source>
</evidence>
<organism evidence="3 4">
    <name type="scientific">Pyricularia oryzae</name>
    <name type="common">Rice blast fungus</name>
    <name type="synonym">Magnaporthe oryzae</name>
    <dbReference type="NCBI Taxonomy" id="318829"/>
    <lineage>
        <taxon>Eukaryota</taxon>
        <taxon>Fungi</taxon>
        <taxon>Dikarya</taxon>
        <taxon>Ascomycota</taxon>
        <taxon>Pezizomycotina</taxon>
        <taxon>Sordariomycetes</taxon>
        <taxon>Sordariomycetidae</taxon>
        <taxon>Magnaporthales</taxon>
        <taxon>Pyriculariaceae</taxon>
        <taxon>Pyricularia</taxon>
    </lineage>
</organism>
<dbReference type="EMBL" id="CP034210">
    <property type="protein sequence ID" value="QBZ66222.1"/>
    <property type="molecule type" value="Genomic_DNA"/>
</dbReference>
<sequence>MKFSTILSTFALASVSAAAAVDLNMGQEGSPIVARSPAGTSSSRRPPKGPKGGSAVTFPDIGDISTDPSENQFYRTCMAGCRAHVVTTSGSRDVIKIDKSCKKVCLKSLEDAKKEGILARMMPNKN</sequence>
<dbReference type="AlphaFoldDB" id="A0A4P7NUX7"/>
<feature type="signal peptide" evidence="2">
    <location>
        <begin position="1"/>
        <end position="20"/>
    </location>
</feature>
<evidence type="ECO:0000256" key="2">
    <source>
        <dbReference type="SAM" id="SignalP"/>
    </source>
</evidence>
<gene>
    <name evidence="3" type="ORF">PoMZ_13195</name>
</gene>
<dbReference type="Proteomes" id="UP000294847">
    <property type="component" value="Chromosome 7"/>
</dbReference>
<feature type="region of interest" description="Disordered" evidence="1">
    <location>
        <begin position="29"/>
        <end position="61"/>
    </location>
</feature>
<reference evidence="3 4" key="1">
    <citation type="journal article" date="2019" name="Mol. Biol. Evol.">
        <title>Blast fungal genomes show frequent chromosomal changes, gene gains and losses, and effector gene turnover.</title>
        <authorList>
            <person name="Gomez Luciano L.B."/>
            <person name="Jason Tsai I."/>
            <person name="Chuma I."/>
            <person name="Tosa Y."/>
            <person name="Chen Y.H."/>
            <person name="Li J.Y."/>
            <person name="Li M.Y."/>
            <person name="Jade Lu M.Y."/>
            <person name="Nakayashiki H."/>
            <person name="Li W.H."/>
        </authorList>
    </citation>
    <scope>NUCLEOTIDE SEQUENCE [LARGE SCALE GENOMIC DNA]</scope>
    <source>
        <strain evidence="3">MZ5-1-6</strain>
    </source>
</reference>
<evidence type="ECO:0000313" key="3">
    <source>
        <dbReference type="EMBL" id="QBZ66222.1"/>
    </source>
</evidence>